<comment type="caution">
    <text evidence="3">The sequence shown here is derived from an EMBL/GenBank/DDBJ whole genome shotgun (WGS) entry which is preliminary data.</text>
</comment>
<gene>
    <name evidence="3" type="ORF">BISA_0346</name>
</gene>
<evidence type="ECO:0000313" key="4">
    <source>
        <dbReference type="Proteomes" id="UP000029066"/>
    </source>
</evidence>
<accession>A0A087DAV4</accession>
<organism evidence="3 4">
    <name type="scientific">Bifidobacterium saguini DSM 23967</name>
    <dbReference type="NCBI Taxonomy" id="1437607"/>
    <lineage>
        <taxon>Bacteria</taxon>
        <taxon>Bacillati</taxon>
        <taxon>Actinomycetota</taxon>
        <taxon>Actinomycetes</taxon>
        <taxon>Bifidobacteriales</taxon>
        <taxon>Bifidobacteriaceae</taxon>
        <taxon>Bifidobacterium</taxon>
    </lineage>
</organism>
<protein>
    <recommendedName>
        <fullName evidence="2">SAF domain-containing protein</fullName>
    </recommendedName>
</protein>
<dbReference type="SMART" id="SM00858">
    <property type="entry name" value="SAF"/>
    <property type="match status" value="1"/>
</dbReference>
<sequence>MVTFSVFSKLNLPPTGSLRQRRMRYTLRRIAAAACAGFAVLFGLQALTSHIATVPVVVAVHDIARGGTIGASDVMIRYIPPSAVSDSMLDSVDDAAGRIAYTDIANGDPILKQMARNAPVAPKGTTVLEVRLTSTAGDLTPGDHVQLVSAVGCQNNQSAQHLRSDEADTTDASRTAAPEESCVLAEDALVMGINKTADASYTDGRQLVSFAIAPNAAAQVMQLQETGAIMAVMH</sequence>
<dbReference type="AlphaFoldDB" id="A0A087DAV4"/>
<dbReference type="STRING" id="1437607.BISA_0346"/>
<dbReference type="Pfam" id="PF08666">
    <property type="entry name" value="SAF"/>
    <property type="match status" value="1"/>
</dbReference>
<proteinExistence type="predicted"/>
<dbReference type="Proteomes" id="UP000029066">
    <property type="component" value="Unassembled WGS sequence"/>
</dbReference>
<feature type="region of interest" description="Disordered" evidence="1">
    <location>
        <begin position="158"/>
        <end position="178"/>
    </location>
</feature>
<dbReference type="RefSeq" id="WP_051917342.1">
    <property type="nucleotide sequence ID" value="NZ_JDUT01000001.1"/>
</dbReference>
<name>A0A087DAV4_9BIFI</name>
<feature type="domain" description="SAF" evidence="2">
    <location>
        <begin position="54"/>
        <end position="116"/>
    </location>
</feature>
<reference evidence="3 4" key="1">
    <citation type="submission" date="2014-03" db="EMBL/GenBank/DDBJ databases">
        <title>Genomics of Bifidobacteria.</title>
        <authorList>
            <person name="Ventura M."/>
            <person name="Milani C."/>
            <person name="Lugli G.A."/>
        </authorList>
    </citation>
    <scope>NUCLEOTIDE SEQUENCE [LARGE SCALE GENOMIC DNA]</scope>
    <source>
        <strain evidence="3 4">DSM 23967</strain>
    </source>
</reference>
<evidence type="ECO:0000256" key="1">
    <source>
        <dbReference type="SAM" id="MobiDB-lite"/>
    </source>
</evidence>
<dbReference type="Gene3D" id="3.90.1210.10">
    <property type="entry name" value="Antifreeze-like/N-acetylneuraminic acid synthase C-terminal domain"/>
    <property type="match status" value="1"/>
</dbReference>
<dbReference type="EMBL" id="JGZN01000007">
    <property type="protein sequence ID" value="KFI92654.1"/>
    <property type="molecule type" value="Genomic_DNA"/>
</dbReference>
<evidence type="ECO:0000313" key="3">
    <source>
        <dbReference type="EMBL" id="KFI92654.1"/>
    </source>
</evidence>
<dbReference type="InterPro" id="IPR013974">
    <property type="entry name" value="SAF"/>
</dbReference>
<dbReference type="CDD" id="cd11614">
    <property type="entry name" value="SAF_CpaB_FlgA_like"/>
    <property type="match status" value="1"/>
</dbReference>
<evidence type="ECO:0000259" key="2">
    <source>
        <dbReference type="SMART" id="SM00858"/>
    </source>
</evidence>